<dbReference type="RefSeq" id="XP_060541499.1">
    <property type="nucleotide sequence ID" value="XM_060685516.1"/>
</dbReference>
<dbReference type="InterPro" id="IPR012337">
    <property type="entry name" value="RNaseH-like_sf"/>
</dbReference>
<dbReference type="Gene3D" id="1.10.340.70">
    <property type="match status" value="1"/>
</dbReference>
<dbReference type="PROSITE" id="PS50994">
    <property type="entry name" value="INTEGRASE"/>
    <property type="match status" value="1"/>
</dbReference>
<dbReference type="Gene3D" id="3.30.420.10">
    <property type="entry name" value="Ribonuclease H-like superfamily/Ribonuclease H"/>
    <property type="match status" value="1"/>
</dbReference>
<gene>
    <name evidence="14" type="primary">LOC117675782</name>
</gene>
<keyword evidence="9" id="KW-0479">Metal-binding</keyword>
<keyword evidence="7" id="KW-0695">RNA-directed DNA polymerase</keyword>
<evidence type="ECO:0000259" key="11">
    <source>
        <dbReference type="PROSITE" id="PS50158"/>
    </source>
</evidence>
<keyword evidence="9" id="KW-0863">Zinc-finger</keyword>
<dbReference type="Pfam" id="PF17921">
    <property type="entry name" value="Integrase_H2C2"/>
    <property type="match status" value="1"/>
</dbReference>
<dbReference type="InterPro" id="IPR001584">
    <property type="entry name" value="Integrase_cat-core"/>
</dbReference>
<dbReference type="InterPro" id="IPR041373">
    <property type="entry name" value="RT_RNaseH"/>
</dbReference>
<reference evidence="14" key="1">
    <citation type="submission" date="2025-08" db="UniProtKB">
        <authorList>
            <consortium name="RefSeq"/>
        </authorList>
    </citation>
    <scope>IDENTIFICATION</scope>
    <source>
        <tissue evidence="14">Blood</tissue>
    </source>
</reference>
<evidence type="ECO:0000313" key="14">
    <source>
        <dbReference type="RefSeq" id="XP_060541499.1"/>
    </source>
</evidence>
<dbReference type="GeneID" id="117675782"/>
<name>A0ABM3YZE6_PANGU</name>
<proteinExistence type="predicted"/>
<dbReference type="PROSITE" id="PS50158">
    <property type="entry name" value="ZF_CCHC"/>
    <property type="match status" value="1"/>
</dbReference>
<dbReference type="InterPro" id="IPR043128">
    <property type="entry name" value="Rev_trsase/Diguanyl_cyclase"/>
</dbReference>
<evidence type="ECO:0000259" key="12">
    <source>
        <dbReference type="PROSITE" id="PS50994"/>
    </source>
</evidence>
<feature type="region of interest" description="Disordered" evidence="10">
    <location>
        <begin position="1129"/>
        <end position="1162"/>
    </location>
</feature>
<feature type="compositionally biased region" description="Low complexity" evidence="10">
    <location>
        <begin position="1135"/>
        <end position="1152"/>
    </location>
</feature>
<keyword evidence="13" id="KW-1185">Reference proteome</keyword>
<dbReference type="SUPFAM" id="SSF50630">
    <property type="entry name" value="Acid proteases"/>
    <property type="match status" value="1"/>
</dbReference>
<dbReference type="Pfam" id="PF17917">
    <property type="entry name" value="RT_RNaseH"/>
    <property type="match status" value="1"/>
</dbReference>
<evidence type="ECO:0000256" key="7">
    <source>
        <dbReference type="ARBA" id="ARBA00022918"/>
    </source>
</evidence>
<evidence type="ECO:0000256" key="3">
    <source>
        <dbReference type="ARBA" id="ARBA00022695"/>
    </source>
</evidence>
<dbReference type="Gene3D" id="2.40.70.10">
    <property type="entry name" value="Acid Proteases"/>
    <property type="match status" value="1"/>
</dbReference>
<dbReference type="SMART" id="SM00343">
    <property type="entry name" value="ZnF_C2HC"/>
    <property type="match status" value="1"/>
</dbReference>
<dbReference type="SUPFAM" id="SSF53098">
    <property type="entry name" value="Ribonuclease H-like"/>
    <property type="match status" value="1"/>
</dbReference>
<dbReference type="InterPro" id="IPR050951">
    <property type="entry name" value="Retrovirus_Pol_polyprotein"/>
</dbReference>
<dbReference type="InterPro" id="IPR021109">
    <property type="entry name" value="Peptidase_aspartic_dom_sf"/>
</dbReference>
<dbReference type="InterPro" id="IPR043502">
    <property type="entry name" value="DNA/RNA_pol_sf"/>
</dbReference>
<keyword evidence="4" id="KW-0540">Nuclease</keyword>
<feature type="compositionally biased region" description="Polar residues" evidence="10">
    <location>
        <begin position="1182"/>
        <end position="1197"/>
    </location>
</feature>
<dbReference type="Pfam" id="PF00665">
    <property type="entry name" value="rve"/>
    <property type="match status" value="1"/>
</dbReference>
<dbReference type="InterPro" id="IPR041588">
    <property type="entry name" value="Integrase_H2C2"/>
</dbReference>
<dbReference type="PANTHER" id="PTHR37984:SF12">
    <property type="entry name" value="RIBONUCLEASE H"/>
    <property type="match status" value="1"/>
</dbReference>
<dbReference type="EC" id="2.7.7.49" evidence="1"/>
<dbReference type="Gene3D" id="3.10.20.370">
    <property type="match status" value="1"/>
</dbReference>
<dbReference type="PANTHER" id="PTHR37984">
    <property type="entry name" value="PROTEIN CBG26694"/>
    <property type="match status" value="1"/>
</dbReference>
<evidence type="ECO:0000256" key="6">
    <source>
        <dbReference type="ARBA" id="ARBA00022801"/>
    </source>
</evidence>
<dbReference type="InterPro" id="IPR001878">
    <property type="entry name" value="Znf_CCHC"/>
</dbReference>
<evidence type="ECO:0000256" key="1">
    <source>
        <dbReference type="ARBA" id="ARBA00012493"/>
    </source>
</evidence>
<evidence type="ECO:0000256" key="8">
    <source>
        <dbReference type="ARBA" id="ARBA00039658"/>
    </source>
</evidence>
<organism evidence="13 14">
    <name type="scientific">Pantherophis guttatus</name>
    <name type="common">Corn snake</name>
    <name type="synonym">Elaphe guttata</name>
    <dbReference type="NCBI Taxonomy" id="94885"/>
    <lineage>
        <taxon>Eukaryota</taxon>
        <taxon>Metazoa</taxon>
        <taxon>Chordata</taxon>
        <taxon>Craniata</taxon>
        <taxon>Vertebrata</taxon>
        <taxon>Euteleostomi</taxon>
        <taxon>Lepidosauria</taxon>
        <taxon>Squamata</taxon>
        <taxon>Bifurcata</taxon>
        <taxon>Unidentata</taxon>
        <taxon>Episquamata</taxon>
        <taxon>Toxicofera</taxon>
        <taxon>Serpentes</taxon>
        <taxon>Colubroidea</taxon>
        <taxon>Colubridae</taxon>
        <taxon>Colubrinae</taxon>
        <taxon>Pantherophis</taxon>
    </lineage>
</organism>
<feature type="domain" description="CCHC-type" evidence="11">
    <location>
        <begin position="244"/>
        <end position="258"/>
    </location>
</feature>
<evidence type="ECO:0000256" key="5">
    <source>
        <dbReference type="ARBA" id="ARBA00022759"/>
    </source>
</evidence>
<sequence length="1240" mass="138278">MAPPTFAPYNAAAETWDAYEERFECFLEANDFTDLSSSKKRAHFLNACGPEVFATARALLAPQPVHTTSWEVLRQKLRAHYAPIPSCIARRFNLRQILQEEGEPVNHYVARLRTAAIDCEFRDLEDALVEQLVCGVRDINLQKRLLAKKTLDLQMAMEEAQAAEMSDKSAADICKCHPSANQATAVHSEEVVSEDDEEEPEVSRIKTFTEKGGRPTRKKPPPSSCLSCGDQHPRTTCRFRSVTCRRCGKLGHLARVCRLGRQRQSTFRPKGAAVISEDCFAIFRGRRVTELTTHRDSTTRSNKLFLTVKIEGVPCRMEVDTGSSKSIVSWTTIKEMMPSLQKNQLHPSPVKLRDYQGNRIPIIGHGRFLVEYDSFTGRLPLIVVDGSLPSLLGLDWFGSFGLAITGIHSTSSESDFDMLASEFKDVFNDALGKYVGSPISLNLDPNIAPIRLKPRRVPLALRPKVEAELDKLIAQGVLEPTDHSQWETLAKLDLAQAYQQLPVDEASAEAQTIVTHRGAFKCKRYLIDATGIHPTPSKVAAIKNAAVPTCKADLQAFLGLLNFYSVFLPHKATLVEPLHRLLDKNTPWSWGEAENRSFRAVQDLLTSSAVLVQYSSHLPLVITADASPFGIGAVLSHRFPNGIEAPIAYYSRTLSSTERKYSQLDREALAAVASVKKFHDYIYGRHFDLVTDHKPLLGLLAGDHQTPLILSPRMSRWTEFLAAYNYTLRYRPGKEIAHADALSRCPLPLPVEDPAPTSSVLLVEELPIPLSATDVAAHSAVDPLLAQVLDWVARGWPLGQVAEQFKPFRLRQHELSVLRGCLLWGHRVVIPPKLRNSILECLHEAHPGIIRMKGLSRSYVWWPGIDQDITDWVAKCQTCQLSRPAAPSVPPREWEFPRAPWSRVHLDFAGPFMGRQFLIVVDAYSRWVEVEIMPSITSEAVIRVLNKLFATHGLPDVLVSDNGPQLTSAPFQMFLASLGIRHAQIAPYCPSSNGLAERAVRSTKEALARLGPRGWQERVSTYLLSQHTTPCSSTNRSPAEMLMGRRLRTTLDRLHPLYNSDRPTTGYLPPRVFKEGDQVFARNYGGDPRWLPGQIIQVTGPCSYRVLLVDGRTWRRHVDQLRKRVFEKNPAEAVSPSPTTTLSSMPGPTLSSQANENLTRGAARSQQWLNLPEIESEAGKSVTGNNPSIVPLSSPSMPESAAPVIEPELRRSGRTRRRPAYLNDYTCVIQEGRGVMSSRV</sequence>
<keyword evidence="9" id="KW-0862">Zinc</keyword>
<dbReference type="Proteomes" id="UP001652622">
    <property type="component" value="Unplaced"/>
</dbReference>
<accession>A0ABM3YZE6</accession>
<feature type="compositionally biased region" description="Polar residues" evidence="10">
    <location>
        <begin position="1153"/>
        <end position="1162"/>
    </location>
</feature>
<feature type="region of interest" description="Disordered" evidence="10">
    <location>
        <begin position="1176"/>
        <end position="1217"/>
    </location>
</feature>
<dbReference type="CDD" id="cd09274">
    <property type="entry name" value="RNase_HI_RT_Ty3"/>
    <property type="match status" value="1"/>
</dbReference>
<evidence type="ECO:0000256" key="9">
    <source>
        <dbReference type="PROSITE-ProRule" id="PRU00047"/>
    </source>
</evidence>
<dbReference type="InterPro" id="IPR036397">
    <property type="entry name" value="RNaseH_sf"/>
</dbReference>
<keyword evidence="3" id="KW-0548">Nucleotidyltransferase</keyword>
<feature type="domain" description="Integrase catalytic" evidence="12">
    <location>
        <begin position="896"/>
        <end position="1077"/>
    </location>
</feature>
<keyword evidence="5" id="KW-0255">Endonuclease</keyword>
<keyword evidence="2" id="KW-0808">Transferase</keyword>
<evidence type="ECO:0000256" key="10">
    <source>
        <dbReference type="SAM" id="MobiDB-lite"/>
    </source>
</evidence>
<protein>
    <recommendedName>
        <fullName evidence="8">Gypsy retrotransposon integrase-like protein 1</fullName>
        <ecNumber evidence="1">2.7.7.49</ecNumber>
    </recommendedName>
</protein>
<dbReference type="Gene3D" id="3.30.70.270">
    <property type="match status" value="1"/>
</dbReference>
<dbReference type="Gene3D" id="3.10.10.10">
    <property type="entry name" value="HIV Type 1 Reverse Transcriptase, subunit A, domain 1"/>
    <property type="match status" value="1"/>
</dbReference>
<evidence type="ECO:0000313" key="13">
    <source>
        <dbReference type="Proteomes" id="UP001652622"/>
    </source>
</evidence>
<evidence type="ECO:0000256" key="4">
    <source>
        <dbReference type="ARBA" id="ARBA00022722"/>
    </source>
</evidence>
<keyword evidence="6" id="KW-0378">Hydrolase</keyword>
<evidence type="ECO:0000256" key="2">
    <source>
        <dbReference type="ARBA" id="ARBA00022679"/>
    </source>
</evidence>
<dbReference type="SUPFAM" id="SSF56672">
    <property type="entry name" value="DNA/RNA polymerases"/>
    <property type="match status" value="1"/>
</dbReference>